<dbReference type="EMBL" id="JACWZZ010000003">
    <property type="protein sequence ID" value="MBD2716259.1"/>
    <property type="molecule type" value="Genomic_DNA"/>
</dbReference>
<evidence type="ECO:0000313" key="2">
    <source>
        <dbReference type="Proteomes" id="UP000642468"/>
    </source>
</evidence>
<reference evidence="1 2" key="1">
    <citation type="submission" date="2020-09" db="EMBL/GenBank/DDBJ databases">
        <authorList>
            <person name="Kim M.K."/>
        </authorList>
    </citation>
    <scope>NUCLEOTIDE SEQUENCE [LARGE SCALE GENOMIC DNA]</scope>
    <source>
        <strain evidence="1 2">BT646</strain>
    </source>
</reference>
<protein>
    <submittedName>
        <fullName evidence="1">Uncharacterized protein</fullName>
    </submittedName>
</protein>
<comment type="caution">
    <text evidence="1">The sequence shown here is derived from an EMBL/GenBank/DDBJ whole genome shotgun (WGS) entry which is preliminary data.</text>
</comment>
<keyword evidence="2" id="KW-1185">Reference proteome</keyword>
<sequence length="172" mass="19767">MSSFFAFGFRSNSSVQLADWIADVTAAIETLNHRAIVDNFSVDLEVSPGLHPFCEQKQLDRLLYIDTEKRRKIGPNSQEVFYELSIAAYADSGEMQLVNLLLEAATTYPGAELYLFFAFEWGAHNFSRFITIQKADLQDFLKRYYSHYRTFFNSYTGHFVLDLDTPTVICIT</sequence>
<dbReference type="RefSeq" id="WP_190785228.1">
    <property type="nucleotide sequence ID" value="NZ_JACWZZ010000003.1"/>
</dbReference>
<dbReference type="Proteomes" id="UP000642468">
    <property type="component" value="Unassembled WGS sequence"/>
</dbReference>
<organism evidence="1 2">
    <name type="scientific">Hymenobacter duratus</name>
    <dbReference type="NCBI Taxonomy" id="2771356"/>
    <lineage>
        <taxon>Bacteria</taxon>
        <taxon>Pseudomonadati</taxon>
        <taxon>Bacteroidota</taxon>
        <taxon>Cytophagia</taxon>
        <taxon>Cytophagales</taxon>
        <taxon>Hymenobacteraceae</taxon>
        <taxon>Hymenobacter</taxon>
    </lineage>
</organism>
<accession>A0ABR8JNZ7</accession>
<gene>
    <name evidence="1" type="ORF">IC231_14540</name>
</gene>
<proteinExistence type="predicted"/>
<evidence type="ECO:0000313" key="1">
    <source>
        <dbReference type="EMBL" id="MBD2716259.1"/>
    </source>
</evidence>
<name>A0ABR8JNZ7_9BACT</name>